<evidence type="ECO:0000313" key="2">
    <source>
        <dbReference type="EMBL" id="TYP99290.1"/>
    </source>
</evidence>
<comment type="caution">
    <text evidence="2">The sequence shown here is derived from an EMBL/GenBank/DDBJ whole genome shotgun (WGS) entry which is preliminary data.</text>
</comment>
<proteinExistence type="predicted"/>
<reference evidence="2 3" key="1">
    <citation type="submission" date="2019-07" db="EMBL/GenBank/DDBJ databases">
        <title>Genomic Encyclopedia of Type Strains, Phase IV (KMG-IV): sequencing the most valuable type-strain genomes for metagenomic binning, comparative biology and taxonomic classification.</title>
        <authorList>
            <person name="Goeker M."/>
        </authorList>
    </citation>
    <scope>NUCLEOTIDE SEQUENCE [LARGE SCALE GENOMIC DNA]</scope>
    <source>
        <strain evidence="2 3">DSM 18961</strain>
    </source>
</reference>
<organism evidence="2 3">
    <name type="scientific">Tenacibaculum adriaticum</name>
    <dbReference type="NCBI Taxonomy" id="413713"/>
    <lineage>
        <taxon>Bacteria</taxon>
        <taxon>Pseudomonadati</taxon>
        <taxon>Bacteroidota</taxon>
        <taxon>Flavobacteriia</taxon>
        <taxon>Flavobacteriales</taxon>
        <taxon>Flavobacteriaceae</taxon>
        <taxon>Tenacibaculum</taxon>
    </lineage>
</organism>
<protein>
    <submittedName>
        <fullName evidence="2">Putative nucleic acid binding protein</fullName>
    </submittedName>
</protein>
<keyword evidence="1" id="KW-1133">Transmembrane helix</keyword>
<dbReference type="AlphaFoldDB" id="A0A5S5DTM0"/>
<keyword evidence="3" id="KW-1185">Reference proteome</keyword>
<dbReference type="OrthoDB" id="673558at2"/>
<name>A0A5S5DTM0_9FLAO</name>
<evidence type="ECO:0000256" key="1">
    <source>
        <dbReference type="SAM" id="Phobius"/>
    </source>
</evidence>
<dbReference type="Pfam" id="PF12869">
    <property type="entry name" value="tRNA_anti-like"/>
    <property type="match status" value="1"/>
</dbReference>
<dbReference type="RefSeq" id="WP_148870052.1">
    <property type="nucleotide sequence ID" value="NZ_VNIA01000002.1"/>
</dbReference>
<keyword evidence="1" id="KW-0472">Membrane</keyword>
<gene>
    <name evidence="2" type="ORF">C7447_102612</name>
</gene>
<feature type="transmembrane region" description="Helical" evidence="1">
    <location>
        <begin position="6"/>
        <end position="23"/>
    </location>
</feature>
<keyword evidence="1" id="KW-0812">Transmembrane</keyword>
<accession>A0A5S5DTM0</accession>
<sequence>MSKKKILIFLVLSIIIVTSLFIYKEYNKPHINVAKATPKIVINSQQILKEYQENENKANTKYLDQIVQISGKVSKLEATNDNRIIITLKNDDKSAISTVICHLTSEENNKLKKLKEGQNIIVKGICTGYLMDIILIRCVLVKI</sequence>
<dbReference type="Proteomes" id="UP000323136">
    <property type="component" value="Unassembled WGS sequence"/>
</dbReference>
<dbReference type="EMBL" id="VNIA01000002">
    <property type="protein sequence ID" value="TYP99290.1"/>
    <property type="molecule type" value="Genomic_DNA"/>
</dbReference>
<dbReference type="InterPro" id="IPR024422">
    <property type="entry name" value="Protein_unknown_function_OB"/>
</dbReference>
<evidence type="ECO:0000313" key="3">
    <source>
        <dbReference type="Proteomes" id="UP000323136"/>
    </source>
</evidence>